<name>D1AXR0_STRM9</name>
<keyword evidence="4" id="KW-1185">Reference proteome</keyword>
<dbReference type="HOGENOM" id="CLU_464523_0_0_0"/>
<feature type="coiled-coil region" evidence="1">
    <location>
        <begin position="429"/>
        <end position="456"/>
    </location>
</feature>
<accession>D1AXR0</accession>
<reference evidence="3 4" key="1">
    <citation type="journal article" date="2009" name="Stand. Genomic Sci.">
        <title>Complete genome sequence of Streptobacillus moniliformis type strain (9901T).</title>
        <authorList>
            <person name="Nolan M."/>
            <person name="Gronow S."/>
            <person name="Lapidus A."/>
            <person name="Ivanova N."/>
            <person name="Copeland A."/>
            <person name="Lucas S."/>
            <person name="Del Rio T.G."/>
            <person name="Chen F."/>
            <person name="Tice H."/>
            <person name="Pitluck S."/>
            <person name="Cheng J.F."/>
            <person name="Sims D."/>
            <person name="Meincke L."/>
            <person name="Bruce D."/>
            <person name="Goodwin L."/>
            <person name="Brettin T."/>
            <person name="Han C."/>
            <person name="Detter J.C."/>
            <person name="Ovchinikova G."/>
            <person name="Pati A."/>
            <person name="Mavromatis K."/>
            <person name="Mikhailova N."/>
            <person name="Chen A."/>
            <person name="Palaniappan K."/>
            <person name="Land M."/>
            <person name="Hauser L."/>
            <person name="Chang Y.J."/>
            <person name="Jeffries C.D."/>
            <person name="Rohde M."/>
            <person name="Sproer C."/>
            <person name="Goker M."/>
            <person name="Bristow J."/>
            <person name="Eisen J.A."/>
            <person name="Markowitz V."/>
            <person name="Hugenholtz P."/>
            <person name="Kyrpides N.C."/>
            <person name="Klenk H.P."/>
            <person name="Chain P."/>
        </authorList>
    </citation>
    <scope>NUCLEOTIDE SEQUENCE [LARGE SCALE GENOMIC DNA]</scope>
    <source>
        <strain evidence="4">ATCC 14647 / DSM 12112 / NCTC 10651 / 9901</strain>
    </source>
</reference>
<sequence>MDDRKLNILPCSINEKDTHFVYYETEEFTIWVSIFIEGEGKIELFDSLIEELIFRFTENSIFSAKYIKKLITEILSEFDDRIVVENTENSKIYLSCMLTDYCNVIYVYMKDYFFNIKRSNEIFFKNQIIENKDLIGYTELFPLKENDLIEIYIKDKKIVEFEILKTNQISKFINNNFFIKFLLLSLIVCIFGYFILSNVYINSNFKNIENMFDRINKNKYNYPSNENILIKIEDKLRLMDNKYIYYSNKNVAKKEKLRNKISEEKKKNDIFKNVFEIKEKIKKMIKNREFLKAKNEYINIRAKLEDVSPDLLLDINKDIDDLDKLIMEQNNELFLIEEDIIKNTNILDNLIEKYKKSKFEIDIKDLEDKKNNNIKLLDDLKIKLDNRYLKIDDILEKNILEGLKEIIYLKNEYDKLKFSKEVEYLSKRELEISDKILNLENEMNELYNKHKKYYDIKEYTTAISFLEKALYYANLLHNNNKIKELEGRIRLIYKQKRKLELENKKKIENPKEKLRLENEIRQSIKLSIEKGDELLKNDEYEKAFIEYKRAIELMDKVNYSKSIKKDIDKKMEYIKKKKSKKWWELWK</sequence>
<dbReference type="EMBL" id="CP001779">
    <property type="protein sequence ID" value="ACZ01086.1"/>
    <property type="molecule type" value="Genomic_DNA"/>
</dbReference>
<organism evidence="3 4">
    <name type="scientific">Streptobacillus moniliformis (strain ATCC 14647 / DSM 12112 / NCTC 10651 / 9901)</name>
    <dbReference type="NCBI Taxonomy" id="519441"/>
    <lineage>
        <taxon>Bacteria</taxon>
        <taxon>Fusobacteriati</taxon>
        <taxon>Fusobacteriota</taxon>
        <taxon>Fusobacteriia</taxon>
        <taxon>Fusobacteriales</taxon>
        <taxon>Leptotrichiaceae</taxon>
        <taxon>Streptobacillus</taxon>
    </lineage>
</organism>
<dbReference type="KEGG" id="smf:Smon_0608"/>
<evidence type="ECO:0000256" key="2">
    <source>
        <dbReference type="SAM" id="Phobius"/>
    </source>
</evidence>
<keyword evidence="1" id="KW-0175">Coiled coil</keyword>
<gene>
    <name evidence="3" type="ordered locus">Smon_0608</name>
</gene>
<dbReference type="OrthoDB" id="95215at2"/>
<proteinExistence type="predicted"/>
<evidence type="ECO:0000313" key="4">
    <source>
        <dbReference type="Proteomes" id="UP000002072"/>
    </source>
</evidence>
<evidence type="ECO:0000256" key="1">
    <source>
        <dbReference type="SAM" id="Coils"/>
    </source>
</evidence>
<keyword evidence="2" id="KW-1133">Transmembrane helix</keyword>
<dbReference type="STRING" id="519441.Smon_0608"/>
<dbReference type="Proteomes" id="UP000002072">
    <property type="component" value="Chromosome"/>
</dbReference>
<evidence type="ECO:0000313" key="3">
    <source>
        <dbReference type="EMBL" id="ACZ01086.1"/>
    </source>
</evidence>
<dbReference type="AlphaFoldDB" id="D1AXR0"/>
<feature type="transmembrane region" description="Helical" evidence="2">
    <location>
        <begin position="177"/>
        <end position="196"/>
    </location>
</feature>
<keyword evidence="2" id="KW-0472">Membrane</keyword>
<dbReference type="GeneID" id="29672893"/>
<dbReference type="RefSeq" id="WP_012858638.1">
    <property type="nucleotide sequence ID" value="NC_013515.1"/>
</dbReference>
<keyword evidence="2" id="KW-0812">Transmembrane</keyword>
<protein>
    <submittedName>
        <fullName evidence="3">Uncharacterized protein</fullName>
    </submittedName>
</protein>